<dbReference type="SUPFAM" id="SSF48208">
    <property type="entry name" value="Six-hairpin glycosidases"/>
    <property type="match status" value="1"/>
</dbReference>
<dbReference type="PANTHER" id="PTHR41814">
    <property type="entry name" value="EXPRESSED PROTEIN"/>
    <property type="match status" value="1"/>
</dbReference>
<sequence>MVGNDKVDKVKRAMLSMQRFSWEQGVAAQALIESGYIEEVVLLAHDACVRQTEEGRLGIMASEPAVTDPASNGEAVLFAWKHTNDEKYKIAADRMLNYLLNEAPRTRNGAISHMNFANQVWVDSFYMAPPFIAVAGHVEEAVRQVEAYRELLWNAEKKLFSHMWDDDNERFIRNAYWGVGNGWAAAGLIRVIRTLPDTMAESKQRLIGYLNELIEGCLTYQREDGLFYDVLDDSTTFVETNVAQMLAYAIYSGVKEGWLREEYLANADKMRAAANNKVDSYGIVQGVCGSPNFNQVGTATEGQAFYMLMETAKQKLG</sequence>
<proteinExistence type="predicted"/>
<keyword evidence="1 2" id="KW-0378">Hydrolase</keyword>
<dbReference type="GO" id="GO:0005975">
    <property type="term" value="P:carbohydrate metabolic process"/>
    <property type="evidence" value="ECO:0007669"/>
    <property type="project" value="InterPro"/>
</dbReference>
<dbReference type="InterPro" id="IPR010905">
    <property type="entry name" value="Glyco_hydro_88"/>
</dbReference>
<dbReference type="Proteomes" id="UP000261905">
    <property type="component" value="Unassembled WGS sequence"/>
</dbReference>
<protein>
    <submittedName>
        <fullName evidence="2">Glycosyl hydrolase</fullName>
    </submittedName>
</protein>
<evidence type="ECO:0000313" key="2">
    <source>
        <dbReference type="EMBL" id="REK71210.1"/>
    </source>
</evidence>
<name>A0A371P6S7_9BACL</name>
<organism evidence="2 3">
    <name type="scientific">Paenibacillus paeoniae</name>
    <dbReference type="NCBI Taxonomy" id="2292705"/>
    <lineage>
        <taxon>Bacteria</taxon>
        <taxon>Bacillati</taxon>
        <taxon>Bacillota</taxon>
        <taxon>Bacilli</taxon>
        <taxon>Bacillales</taxon>
        <taxon>Paenibacillaceae</taxon>
        <taxon>Paenibacillus</taxon>
    </lineage>
</organism>
<dbReference type="EMBL" id="QUBQ01000006">
    <property type="protein sequence ID" value="REK71210.1"/>
    <property type="molecule type" value="Genomic_DNA"/>
</dbReference>
<dbReference type="Pfam" id="PF07470">
    <property type="entry name" value="Glyco_hydro_88"/>
    <property type="match status" value="1"/>
</dbReference>
<dbReference type="InterPro" id="IPR012341">
    <property type="entry name" value="6hp_glycosidase-like_sf"/>
</dbReference>
<keyword evidence="3" id="KW-1185">Reference proteome</keyword>
<dbReference type="OrthoDB" id="6381507at2"/>
<reference evidence="2 3" key="1">
    <citation type="submission" date="2018-08" db="EMBL/GenBank/DDBJ databases">
        <title>Paenibacillus sp. M4BSY-1, whole genome shotgun sequence.</title>
        <authorList>
            <person name="Tuo L."/>
        </authorList>
    </citation>
    <scope>NUCLEOTIDE SEQUENCE [LARGE SCALE GENOMIC DNA]</scope>
    <source>
        <strain evidence="2 3">M4BSY-1</strain>
    </source>
</reference>
<accession>A0A371P6S7</accession>
<comment type="caution">
    <text evidence="2">The sequence shown here is derived from an EMBL/GenBank/DDBJ whole genome shotgun (WGS) entry which is preliminary data.</text>
</comment>
<dbReference type="InterPro" id="IPR008928">
    <property type="entry name" value="6-hairpin_glycosidase_sf"/>
</dbReference>
<dbReference type="GO" id="GO:0016787">
    <property type="term" value="F:hydrolase activity"/>
    <property type="evidence" value="ECO:0007669"/>
    <property type="project" value="UniProtKB-KW"/>
</dbReference>
<dbReference type="Gene3D" id="1.50.10.10">
    <property type="match status" value="1"/>
</dbReference>
<dbReference type="PANTHER" id="PTHR41814:SF1">
    <property type="entry name" value="CELLULASE"/>
    <property type="match status" value="1"/>
</dbReference>
<evidence type="ECO:0000256" key="1">
    <source>
        <dbReference type="ARBA" id="ARBA00022801"/>
    </source>
</evidence>
<evidence type="ECO:0000313" key="3">
    <source>
        <dbReference type="Proteomes" id="UP000261905"/>
    </source>
</evidence>
<gene>
    <name evidence="2" type="ORF">DX130_22460</name>
</gene>
<dbReference type="AlphaFoldDB" id="A0A371P6S7"/>